<proteinExistence type="predicted"/>
<protein>
    <submittedName>
        <fullName evidence="1">Uncharacterized protein</fullName>
    </submittedName>
</protein>
<accession>A0A6C0JJP6</accession>
<dbReference type="EMBL" id="MN740417">
    <property type="protein sequence ID" value="QHU05593.1"/>
    <property type="molecule type" value="Genomic_DNA"/>
</dbReference>
<evidence type="ECO:0000313" key="1">
    <source>
        <dbReference type="EMBL" id="QHU05593.1"/>
    </source>
</evidence>
<sequence>MLCNCYNTGNCNACKYYKNISDIIITTDLNVIDPATYIRQKTNTSFEITKEECEILERIKESKPNDYSEYKEYLLNSSHFIKYDTRTYIKCPNCDEKMCITITPTNTNDNCCTDYFYKKKHDIRCMYNTVKN</sequence>
<dbReference type="AlphaFoldDB" id="A0A6C0JJP6"/>
<reference evidence="1" key="1">
    <citation type="journal article" date="2020" name="Nature">
        <title>Giant virus diversity and host interactions through global metagenomics.</title>
        <authorList>
            <person name="Schulz F."/>
            <person name="Roux S."/>
            <person name="Paez-Espino D."/>
            <person name="Jungbluth S."/>
            <person name="Walsh D.A."/>
            <person name="Denef V.J."/>
            <person name="McMahon K.D."/>
            <person name="Konstantinidis K.T."/>
            <person name="Eloe-Fadrosh E.A."/>
            <person name="Kyrpides N.C."/>
            <person name="Woyke T."/>
        </authorList>
    </citation>
    <scope>NUCLEOTIDE SEQUENCE</scope>
    <source>
        <strain evidence="1">GVMAG-M-3300027736-24</strain>
    </source>
</reference>
<organism evidence="1">
    <name type="scientific">viral metagenome</name>
    <dbReference type="NCBI Taxonomy" id="1070528"/>
    <lineage>
        <taxon>unclassified sequences</taxon>
        <taxon>metagenomes</taxon>
        <taxon>organismal metagenomes</taxon>
    </lineage>
</organism>
<name>A0A6C0JJP6_9ZZZZ</name>